<dbReference type="EMBL" id="JAVKGT010000038">
    <property type="protein sequence ID" value="MDR5712833.1"/>
    <property type="molecule type" value="Genomic_DNA"/>
</dbReference>
<reference evidence="3" key="1">
    <citation type="submission" date="2023-07" db="EMBL/GenBank/DDBJ databases">
        <title>Description of three actinobacteria isolated from air of manufacturing shop in a pharmaceutical factory.</title>
        <authorList>
            <person name="Zhang D.-F."/>
        </authorList>
    </citation>
    <scope>NUCLEOTIDE SEQUENCE [LARGE SCALE GENOMIC DNA]</scope>
    <source>
        <strain evidence="3">CCTCC AB 207010</strain>
    </source>
</reference>
<dbReference type="RefSeq" id="WP_310538203.1">
    <property type="nucleotide sequence ID" value="NZ_BAAAOC010000017.1"/>
</dbReference>
<keyword evidence="1" id="KW-0472">Membrane</keyword>
<evidence type="ECO:0000256" key="1">
    <source>
        <dbReference type="SAM" id="Phobius"/>
    </source>
</evidence>
<dbReference type="Pfam" id="PF01899">
    <property type="entry name" value="MNHE"/>
    <property type="match status" value="1"/>
</dbReference>
<organism evidence="2 3">
    <name type="scientific">Nesterenkonia flava</name>
    <dbReference type="NCBI Taxonomy" id="469799"/>
    <lineage>
        <taxon>Bacteria</taxon>
        <taxon>Bacillati</taxon>
        <taxon>Actinomycetota</taxon>
        <taxon>Actinomycetes</taxon>
        <taxon>Micrococcales</taxon>
        <taxon>Micrococcaceae</taxon>
        <taxon>Nesterenkonia</taxon>
    </lineage>
</organism>
<feature type="transmembrane region" description="Helical" evidence="1">
    <location>
        <begin position="60"/>
        <end position="81"/>
    </location>
</feature>
<protein>
    <submittedName>
        <fullName evidence="2">Na+/H+ antiporter subunit E</fullName>
    </submittedName>
</protein>
<feature type="transmembrane region" description="Helical" evidence="1">
    <location>
        <begin position="30"/>
        <end position="48"/>
    </location>
</feature>
<keyword evidence="1" id="KW-0812">Transmembrane</keyword>
<evidence type="ECO:0000313" key="2">
    <source>
        <dbReference type="EMBL" id="MDR5712833.1"/>
    </source>
</evidence>
<feature type="transmembrane region" description="Helical" evidence="1">
    <location>
        <begin position="7"/>
        <end position="24"/>
    </location>
</feature>
<accession>A0ABU1FXG0</accession>
<dbReference type="Proteomes" id="UP001260872">
    <property type="component" value="Unassembled WGS sequence"/>
</dbReference>
<keyword evidence="3" id="KW-1185">Reference proteome</keyword>
<comment type="caution">
    <text evidence="2">The sequence shown here is derived from an EMBL/GenBank/DDBJ whole genome shotgun (WGS) entry which is preliminary data.</text>
</comment>
<dbReference type="InterPro" id="IPR002758">
    <property type="entry name" value="Cation_antiport_E"/>
</dbReference>
<evidence type="ECO:0000313" key="3">
    <source>
        <dbReference type="Proteomes" id="UP001260872"/>
    </source>
</evidence>
<sequence>MRWLTTGVVRAALVTLLWIFFAGWNPEYVAYGMVSIAAATALSLWLLPPREPSRLQRWPLRVWFSAVLFVWFLGQSVAGGVDVAVRALRRPVKIEPAVVVAPLQLPEGHARQRALLMMNLMPGSMIQRVTDGAGDPARVTSTGWTTTPAQVELHTLSASLNPAAQWQSLQQKVSRAME</sequence>
<name>A0ABU1FXG0_9MICC</name>
<keyword evidence="1" id="KW-1133">Transmembrane helix</keyword>
<gene>
    <name evidence="2" type="ORF">RH857_11950</name>
</gene>
<proteinExistence type="predicted"/>